<reference evidence="3" key="1">
    <citation type="journal article" date="2019" name="Int. J. Syst. Evol. Microbiol.">
        <title>The Global Catalogue of Microorganisms (GCM) 10K type strain sequencing project: providing services to taxonomists for standard genome sequencing and annotation.</title>
        <authorList>
            <consortium name="The Broad Institute Genomics Platform"/>
            <consortium name="The Broad Institute Genome Sequencing Center for Infectious Disease"/>
            <person name="Wu L."/>
            <person name="Ma J."/>
        </authorList>
    </citation>
    <scope>NUCLEOTIDE SEQUENCE [LARGE SCALE GENOMIC DNA]</scope>
    <source>
        <strain evidence="3">JCM 18054</strain>
    </source>
</reference>
<accession>A0ABP9Q1K3</accession>
<sequence>MRLATGYRRWAGRGSQRRPGEAWLAEAGSQPQPSTLGYHCHRGRGFGGAEARHTAAQAGATPALGYSRASRRRRDEARRPAAPALGYRPRAGEGLGGAEVRRAVPEPPHPP</sequence>
<dbReference type="EMBL" id="BAABIB010000029">
    <property type="protein sequence ID" value="GAA5155636.1"/>
    <property type="molecule type" value="Genomic_DNA"/>
</dbReference>
<feature type="region of interest" description="Disordered" evidence="1">
    <location>
        <begin position="1"/>
        <end position="111"/>
    </location>
</feature>
<proteinExistence type="predicted"/>
<keyword evidence="3" id="KW-1185">Reference proteome</keyword>
<dbReference type="Proteomes" id="UP001500192">
    <property type="component" value="Unassembled WGS sequence"/>
</dbReference>
<evidence type="ECO:0000256" key="1">
    <source>
        <dbReference type="SAM" id="MobiDB-lite"/>
    </source>
</evidence>
<evidence type="ECO:0000313" key="2">
    <source>
        <dbReference type="EMBL" id="GAA5155636.1"/>
    </source>
</evidence>
<evidence type="ECO:0000313" key="3">
    <source>
        <dbReference type="Proteomes" id="UP001500192"/>
    </source>
</evidence>
<gene>
    <name evidence="2" type="ORF">GCM10023214_11570</name>
</gene>
<comment type="caution">
    <text evidence="2">The sequence shown here is derived from an EMBL/GenBank/DDBJ whole genome shotgun (WGS) entry which is preliminary data.</text>
</comment>
<name>A0ABP9Q1K3_9PSEU</name>
<organism evidence="2 3">
    <name type="scientific">Amycolatopsis dongchuanensis</name>
    <dbReference type="NCBI Taxonomy" id="1070866"/>
    <lineage>
        <taxon>Bacteria</taxon>
        <taxon>Bacillati</taxon>
        <taxon>Actinomycetota</taxon>
        <taxon>Actinomycetes</taxon>
        <taxon>Pseudonocardiales</taxon>
        <taxon>Pseudonocardiaceae</taxon>
        <taxon>Amycolatopsis</taxon>
    </lineage>
</organism>
<protein>
    <submittedName>
        <fullName evidence="2">Uncharacterized protein</fullName>
    </submittedName>
</protein>